<sequence>MKYTSFRFKATSGSRLFQRALQCLSILGLAAFASSASAARLPFSKDQIEAKRSAKIEWTNVKQGEFRMRFDDPAWYSGVRFLPKAGEEFWDFSGGNALAMDIENLSEDKQLRLTLHLSSGDKETDDYSEINSGIALNPGERRTVRILIPHRELYQAPEGIPGPKTVDSKAINWFELQMQWPYERKDDGLVNCEISNVRLEGDPDVSYRVAEDAFLPFIDKYGQNMHQEWPEKVHNAEDLVEARKKESRELSASKRPSAWNEYGGWADGPQLEATGAFRVEKYEGKWYLVDPSGQLFFSQGLDVLRAHTDATPVKDHQKWFGFDVEGKSDLAFTHWNLQKKYQRKDYEAEFFSTLVQRLEHWGINTIGNWGHSDLMLMGGVPYTTELVDHDDRLPQIPGKALKFYDVFDAEYVRAMESLLVDAAERDPLILKSLTDPMCIGYFIDNELNFGNRNRQIFTDEVLKSPAKQAAKQELVKDLKVKYVTVEKLNTAWETEYPNWESLLERTDVPKSKGYRKDSHTFFVKAVDQYFRLSRAAVKNVAPHRLYLGCRFIGTDAVRRDLYEAAEKYCDVLSVNIYSHGVANLWQQDFPDMPIMIGEFHFGVYDRGMFAPGLAPVGLTQDERAFAYARFLQGALANPFIVGTHWFQFRDQPLTGRWDGEGYAIGFVDVGDTPYEELTQTAREIGENMYEYRERGKLVNSMK</sequence>
<feature type="signal peptide" evidence="1">
    <location>
        <begin position="1"/>
        <end position="38"/>
    </location>
</feature>
<dbReference type="RefSeq" id="WP_308984129.1">
    <property type="nucleotide sequence ID" value="NZ_JARXIC010000005.1"/>
</dbReference>
<proteinExistence type="predicted"/>
<evidence type="ECO:0000256" key="1">
    <source>
        <dbReference type="SAM" id="SignalP"/>
    </source>
</evidence>
<keyword evidence="3" id="KW-1185">Reference proteome</keyword>
<evidence type="ECO:0008006" key="4">
    <source>
        <dbReference type="Google" id="ProtNLM"/>
    </source>
</evidence>
<organism evidence="2 3">
    <name type="scientific">Thalassobacterium sedimentorum</name>
    <dbReference type="NCBI Taxonomy" id="3041258"/>
    <lineage>
        <taxon>Bacteria</taxon>
        <taxon>Pseudomonadati</taxon>
        <taxon>Verrucomicrobiota</taxon>
        <taxon>Opitutia</taxon>
        <taxon>Puniceicoccales</taxon>
        <taxon>Coraliomargaritaceae</taxon>
        <taxon>Thalassobacterium</taxon>
    </lineage>
</organism>
<name>A0ABU1AIE7_9BACT</name>
<accession>A0ABU1AIE7</accession>
<evidence type="ECO:0000313" key="3">
    <source>
        <dbReference type="Proteomes" id="UP001243717"/>
    </source>
</evidence>
<dbReference type="InterPro" id="IPR017853">
    <property type="entry name" value="GH"/>
</dbReference>
<protein>
    <recommendedName>
        <fullName evidence="4">Beta-agarase</fullName>
    </recommendedName>
</protein>
<dbReference type="Gene3D" id="3.20.20.80">
    <property type="entry name" value="Glycosidases"/>
    <property type="match status" value="1"/>
</dbReference>
<feature type="chain" id="PRO_5045409919" description="Beta-agarase" evidence="1">
    <location>
        <begin position="39"/>
        <end position="702"/>
    </location>
</feature>
<dbReference type="Gene3D" id="2.60.120.430">
    <property type="entry name" value="Galactose-binding lectin"/>
    <property type="match status" value="1"/>
</dbReference>
<reference evidence="2 3" key="1">
    <citation type="submission" date="2023-04" db="EMBL/GenBank/DDBJ databases">
        <title>A novel bacteria isolated from coastal sediment.</title>
        <authorList>
            <person name="Liu X.-J."/>
            <person name="Du Z.-J."/>
        </authorList>
    </citation>
    <scope>NUCLEOTIDE SEQUENCE [LARGE SCALE GENOMIC DNA]</scope>
    <source>
        <strain evidence="2 3">SDUM461004</strain>
    </source>
</reference>
<dbReference type="Proteomes" id="UP001243717">
    <property type="component" value="Unassembled WGS sequence"/>
</dbReference>
<comment type="caution">
    <text evidence="2">The sequence shown here is derived from an EMBL/GenBank/DDBJ whole genome shotgun (WGS) entry which is preliminary data.</text>
</comment>
<gene>
    <name evidence="2" type="ORF">QEH59_04375</name>
</gene>
<dbReference type="SUPFAM" id="SSF51445">
    <property type="entry name" value="(Trans)glycosidases"/>
    <property type="match status" value="1"/>
</dbReference>
<keyword evidence="1" id="KW-0732">Signal</keyword>
<evidence type="ECO:0000313" key="2">
    <source>
        <dbReference type="EMBL" id="MDQ8193645.1"/>
    </source>
</evidence>
<dbReference type="EMBL" id="JARXIC010000005">
    <property type="protein sequence ID" value="MDQ8193645.1"/>
    <property type="molecule type" value="Genomic_DNA"/>
</dbReference>